<dbReference type="Pfam" id="PF03956">
    <property type="entry name" value="Lys_export"/>
    <property type="match status" value="2"/>
</dbReference>
<dbReference type="PANTHER" id="PTHR35804">
    <property type="entry name" value="LYSINE EXPORTER LYSO"/>
    <property type="match status" value="1"/>
</dbReference>
<dbReference type="PANTHER" id="PTHR35804:SF1">
    <property type="entry name" value="LYSINE EXPORTER LYSO"/>
    <property type="match status" value="1"/>
</dbReference>
<dbReference type="EMBL" id="JAHLFU010000205">
    <property type="protein sequence ID" value="MBU3854098.1"/>
    <property type="molecule type" value="Genomic_DNA"/>
</dbReference>
<evidence type="ECO:0000313" key="3">
    <source>
        <dbReference type="Proteomes" id="UP000823865"/>
    </source>
</evidence>
<feature type="transmembrane region" description="Helical" evidence="1">
    <location>
        <begin position="55"/>
        <end position="81"/>
    </location>
</feature>
<dbReference type="GO" id="GO:0015661">
    <property type="term" value="F:L-lysine efflux transmembrane transporter activity"/>
    <property type="evidence" value="ECO:0007669"/>
    <property type="project" value="InterPro"/>
</dbReference>
<dbReference type="InterPro" id="IPR005642">
    <property type="entry name" value="LysO"/>
</dbReference>
<accession>A0A9E2L9R5</accession>
<evidence type="ECO:0000313" key="2">
    <source>
        <dbReference type="EMBL" id="MBU3854098.1"/>
    </source>
</evidence>
<name>A0A9E2L9R5_9BACT</name>
<keyword evidence="1" id="KW-0472">Membrane</keyword>
<dbReference type="AlphaFoldDB" id="A0A9E2L9R5"/>
<dbReference type="Proteomes" id="UP000823865">
    <property type="component" value="Unassembled WGS sequence"/>
</dbReference>
<proteinExistence type="predicted"/>
<evidence type="ECO:0000256" key="1">
    <source>
        <dbReference type="SAM" id="Phobius"/>
    </source>
</evidence>
<organism evidence="2 3">
    <name type="scientific">Candidatus Paraprevotella stercoravium</name>
    <dbReference type="NCBI Taxonomy" id="2838725"/>
    <lineage>
        <taxon>Bacteria</taxon>
        <taxon>Pseudomonadati</taxon>
        <taxon>Bacteroidota</taxon>
        <taxon>Bacteroidia</taxon>
        <taxon>Bacteroidales</taxon>
        <taxon>Prevotellaceae</taxon>
        <taxon>Paraprevotella</taxon>
    </lineage>
</organism>
<feature type="transmembrane region" description="Helical" evidence="1">
    <location>
        <begin position="110"/>
        <end position="127"/>
    </location>
</feature>
<protein>
    <submittedName>
        <fullName evidence="2">Lysine exporter LysO family protein</fullName>
    </submittedName>
</protein>
<feature type="transmembrane region" description="Helical" evidence="1">
    <location>
        <begin position="172"/>
        <end position="191"/>
    </location>
</feature>
<keyword evidence="1" id="KW-1133">Transmembrane helix</keyword>
<comment type="caution">
    <text evidence="2">The sequence shown here is derived from an EMBL/GenBank/DDBJ whole genome shotgun (WGS) entry which is preliminary data.</text>
</comment>
<gene>
    <name evidence="2" type="ORF">H9789_09870</name>
</gene>
<feature type="transmembrane region" description="Helical" evidence="1">
    <location>
        <begin position="134"/>
        <end position="152"/>
    </location>
</feature>
<dbReference type="GO" id="GO:0005886">
    <property type="term" value="C:plasma membrane"/>
    <property type="evidence" value="ECO:0007669"/>
    <property type="project" value="TreeGrafter"/>
</dbReference>
<keyword evidence="1" id="KW-0812">Transmembrane</keyword>
<sequence>MIIVLLCLWVSAALGYILRRHPWHWVSSMTTYIIWLLLFLLGMEVGSNRTLIASLGTLGVESAVAALFMVTGSCVAALLFYKSIGKMKRESAETGNPEKSPSLSHQMKDSLIIVGFFLLGLASGYSLPRPPLPADAGYITLCVLMGSVGFSIGQNDEVRRSIRRLDRRLMLLPLVTILGTWGGMLAVCALIPRIGMADWMAVGSGFGYYSLSGIMISELRGAEIGTIALMSNILREIITLVGAPLLARWFGPLAPITAGGCTTEDTTLPVIARTCGRALVPVSIFHGLTIDFSVPFLISFFCSLAG</sequence>
<reference evidence="2" key="1">
    <citation type="journal article" date="2021" name="PeerJ">
        <title>Extensive microbial diversity within the chicken gut microbiome revealed by metagenomics and culture.</title>
        <authorList>
            <person name="Gilroy R."/>
            <person name="Ravi A."/>
            <person name="Getino M."/>
            <person name="Pursley I."/>
            <person name="Horton D.L."/>
            <person name="Alikhan N.F."/>
            <person name="Baker D."/>
            <person name="Gharbi K."/>
            <person name="Hall N."/>
            <person name="Watson M."/>
            <person name="Adriaenssens E.M."/>
            <person name="Foster-Nyarko E."/>
            <person name="Jarju S."/>
            <person name="Secka A."/>
            <person name="Antonio M."/>
            <person name="Oren A."/>
            <person name="Chaudhuri R.R."/>
            <person name="La Ragione R."/>
            <person name="Hildebrand F."/>
            <person name="Pallen M.J."/>
        </authorList>
    </citation>
    <scope>NUCLEOTIDE SEQUENCE</scope>
    <source>
        <strain evidence="2">G3-2149</strain>
    </source>
</reference>
<feature type="transmembrane region" description="Helical" evidence="1">
    <location>
        <begin position="25"/>
        <end position="43"/>
    </location>
</feature>
<reference evidence="2" key="2">
    <citation type="submission" date="2021-04" db="EMBL/GenBank/DDBJ databases">
        <authorList>
            <person name="Gilroy R."/>
        </authorList>
    </citation>
    <scope>NUCLEOTIDE SEQUENCE</scope>
    <source>
        <strain evidence="2">G3-2149</strain>
    </source>
</reference>